<accession>A0A432XAB4</accession>
<gene>
    <name evidence="2" type="ORF">CWE15_03775</name>
</gene>
<dbReference type="InterPro" id="IPR052022">
    <property type="entry name" value="26kDa_periplasmic_antigen"/>
</dbReference>
<dbReference type="AlphaFoldDB" id="A0A432XAB4"/>
<dbReference type="Proteomes" id="UP000286976">
    <property type="component" value="Unassembled WGS sequence"/>
</dbReference>
<evidence type="ECO:0000313" key="2">
    <source>
        <dbReference type="EMBL" id="RUO44299.1"/>
    </source>
</evidence>
<dbReference type="InterPro" id="IPR007497">
    <property type="entry name" value="SIMPL/DUF541"/>
</dbReference>
<keyword evidence="3" id="KW-1185">Reference proteome</keyword>
<dbReference type="OrthoDB" id="5985609at2"/>
<proteinExistence type="predicted"/>
<reference evidence="2 3" key="1">
    <citation type="journal article" date="2011" name="Front. Microbiol.">
        <title>Genomic signatures of strain selection and enhancement in Bacillus atrophaeus var. globigii, a historical biowarfare simulant.</title>
        <authorList>
            <person name="Gibbons H.S."/>
            <person name="Broomall S.M."/>
            <person name="McNew L.A."/>
            <person name="Daligault H."/>
            <person name="Chapman C."/>
            <person name="Bruce D."/>
            <person name="Karavis M."/>
            <person name="Krepps M."/>
            <person name="McGregor P.A."/>
            <person name="Hong C."/>
            <person name="Park K.H."/>
            <person name="Akmal A."/>
            <person name="Feldman A."/>
            <person name="Lin J.S."/>
            <person name="Chang W.E."/>
            <person name="Higgs B.W."/>
            <person name="Demirev P."/>
            <person name="Lindquist J."/>
            <person name="Liem A."/>
            <person name="Fochler E."/>
            <person name="Read T.D."/>
            <person name="Tapia R."/>
            <person name="Johnson S."/>
            <person name="Bishop-Lilly K.A."/>
            <person name="Detter C."/>
            <person name="Han C."/>
            <person name="Sozhamannan S."/>
            <person name="Rosenzweig C.N."/>
            <person name="Skowronski E.W."/>
        </authorList>
    </citation>
    <scope>NUCLEOTIDE SEQUENCE [LARGE SCALE GENOMIC DNA]</scope>
    <source>
        <strain evidence="2 3">AIT1</strain>
    </source>
</reference>
<dbReference type="Pfam" id="PF04402">
    <property type="entry name" value="SIMPL"/>
    <property type="match status" value="1"/>
</dbReference>
<evidence type="ECO:0000256" key="1">
    <source>
        <dbReference type="SAM" id="SignalP"/>
    </source>
</evidence>
<dbReference type="EMBL" id="PIPQ01000001">
    <property type="protein sequence ID" value="RUO44299.1"/>
    <property type="molecule type" value="Genomic_DNA"/>
</dbReference>
<organism evidence="2 3">
    <name type="scientific">Aliidiomarina taiwanensis</name>
    <dbReference type="NCBI Taxonomy" id="946228"/>
    <lineage>
        <taxon>Bacteria</taxon>
        <taxon>Pseudomonadati</taxon>
        <taxon>Pseudomonadota</taxon>
        <taxon>Gammaproteobacteria</taxon>
        <taxon>Alteromonadales</taxon>
        <taxon>Idiomarinaceae</taxon>
        <taxon>Aliidiomarina</taxon>
    </lineage>
</organism>
<protein>
    <submittedName>
        <fullName evidence="2">SIMPL domain-containing protein</fullName>
    </submittedName>
</protein>
<sequence>MFSCANSVSNPLPTKFRTATAALLLAGTLGFATAPAMAAVPAGPHITITGSGEVQAKPDAAVLSLQLRAEEPTSLAAKQSVDARVNDLLAGLERFGVDTADVSASSLFTSQHVQHTRDGENQLVGYRARRTLTITLKDITKLNDFMDFALGVEVNEINNIQLTASNAAELEAQALAQAVENAKQQGRHLAESFDAELGSVYSINTGHTASRFAYGQHEMRAVRADAATPGQYLEETITFNATINVVFNLITD</sequence>
<dbReference type="PANTHER" id="PTHR34387:SF1">
    <property type="entry name" value="PERIPLASMIC IMMUNOGENIC PROTEIN"/>
    <property type="match status" value="1"/>
</dbReference>
<name>A0A432XAB4_9GAMM</name>
<evidence type="ECO:0000313" key="3">
    <source>
        <dbReference type="Proteomes" id="UP000286976"/>
    </source>
</evidence>
<dbReference type="Gene3D" id="3.30.110.170">
    <property type="entry name" value="Protein of unknown function (DUF541), domain 1"/>
    <property type="match status" value="1"/>
</dbReference>
<dbReference type="Gene3D" id="3.30.70.2970">
    <property type="entry name" value="Protein of unknown function (DUF541), domain 2"/>
    <property type="match status" value="1"/>
</dbReference>
<comment type="caution">
    <text evidence="2">The sequence shown here is derived from an EMBL/GenBank/DDBJ whole genome shotgun (WGS) entry which is preliminary data.</text>
</comment>
<feature type="chain" id="PRO_5019394693" evidence="1">
    <location>
        <begin position="39"/>
        <end position="252"/>
    </location>
</feature>
<feature type="signal peptide" evidence="1">
    <location>
        <begin position="1"/>
        <end position="38"/>
    </location>
</feature>
<keyword evidence="1" id="KW-0732">Signal</keyword>
<dbReference type="RefSeq" id="WP_126756701.1">
    <property type="nucleotide sequence ID" value="NZ_PIPQ01000001.1"/>
</dbReference>
<dbReference type="GO" id="GO:0006974">
    <property type="term" value="P:DNA damage response"/>
    <property type="evidence" value="ECO:0007669"/>
    <property type="project" value="TreeGrafter"/>
</dbReference>
<dbReference type="PANTHER" id="PTHR34387">
    <property type="entry name" value="SLR1258 PROTEIN"/>
    <property type="match status" value="1"/>
</dbReference>